<organism evidence="1">
    <name type="scientific">Myoviridae sp. ctIty1</name>
    <dbReference type="NCBI Taxonomy" id="2827673"/>
    <lineage>
        <taxon>Viruses</taxon>
        <taxon>Duplodnaviria</taxon>
        <taxon>Heunggongvirae</taxon>
        <taxon>Uroviricota</taxon>
        <taxon>Caudoviricetes</taxon>
    </lineage>
</organism>
<reference evidence="1" key="1">
    <citation type="journal article" date="2021" name="Proc. Natl. Acad. Sci. U.S.A.">
        <title>A Catalog of Tens of Thousands of Viruses from Human Metagenomes Reveals Hidden Associations with Chronic Diseases.</title>
        <authorList>
            <person name="Tisza M.J."/>
            <person name="Buck C.B."/>
        </authorList>
    </citation>
    <scope>NUCLEOTIDE SEQUENCE</scope>
    <source>
        <strain evidence="1">CtIty1</strain>
    </source>
</reference>
<protein>
    <submittedName>
        <fullName evidence="1">Uncharacterized protein</fullName>
    </submittedName>
</protein>
<evidence type="ECO:0000313" key="1">
    <source>
        <dbReference type="EMBL" id="DAF62530.1"/>
    </source>
</evidence>
<dbReference type="EMBL" id="BK032823">
    <property type="protein sequence ID" value="DAF62530.1"/>
    <property type="molecule type" value="Genomic_DNA"/>
</dbReference>
<name>A0A8S5TIB6_9CAUD</name>
<sequence>MMKAKHIAVLVLACVVGSGAGYLQNNYDIFNTTAATNTEYSTSKDMSVQSSHPPIKEDNQKITKNVDAKGKMKVSAYPETYVYPDTLEYTKTNEKVTGSITVNNMDQDSVMDFEIYLKSGIMKTSMKGSDHWDETNPIRPMGTEPRYYVAKYIVDVMRNNNSHILDHGTYQIMTQRY</sequence>
<proteinExistence type="predicted"/>
<accession>A0A8S5TIB6</accession>